<sequence>MAEVTPLRLSDEVIWIREDGPRLGPTCVMREERSRAWASVSMSVIDDEEAMEETESAPHSISLRLLLLVTSQTR</sequence>
<gene>
    <name evidence="1" type="ORF">D9619_013614</name>
</gene>
<dbReference type="AlphaFoldDB" id="A0A8H5F8Y4"/>
<comment type="caution">
    <text evidence="1">The sequence shown here is derived from an EMBL/GenBank/DDBJ whole genome shotgun (WGS) entry which is preliminary data.</text>
</comment>
<keyword evidence="2" id="KW-1185">Reference proteome</keyword>
<organism evidence="1 2">
    <name type="scientific">Psilocybe cf. subviscida</name>
    <dbReference type="NCBI Taxonomy" id="2480587"/>
    <lineage>
        <taxon>Eukaryota</taxon>
        <taxon>Fungi</taxon>
        <taxon>Dikarya</taxon>
        <taxon>Basidiomycota</taxon>
        <taxon>Agaricomycotina</taxon>
        <taxon>Agaricomycetes</taxon>
        <taxon>Agaricomycetidae</taxon>
        <taxon>Agaricales</taxon>
        <taxon>Agaricineae</taxon>
        <taxon>Strophariaceae</taxon>
        <taxon>Psilocybe</taxon>
    </lineage>
</organism>
<dbReference type="EMBL" id="JAACJJ010000006">
    <property type="protein sequence ID" value="KAF5328094.1"/>
    <property type="molecule type" value="Genomic_DNA"/>
</dbReference>
<proteinExistence type="predicted"/>
<reference evidence="1 2" key="1">
    <citation type="journal article" date="2020" name="ISME J.">
        <title>Uncovering the hidden diversity of litter-decomposition mechanisms in mushroom-forming fungi.</title>
        <authorList>
            <person name="Floudas D."/>
            <person name="Bentzer J."/>
            <person name="Ahren D."/>
            <person name="Johansson T."/>
            <person name="Persson P."/>
            <person name="Tunlid A."/>
        </authorList>
    </citation>
    <scope>NUCLEOTIDE SEQUENCE [LARGE SCALE GENOMIC DNA]</scope>
    <source>
        <strain evidence="1 2">CBS 101986</strain>
    </source>
</reference>
<accession>A0A8H5F8Y4</accession>
<protein>
    <submittedName>
        <fullName evidence="1">Uncharacterized protein</fullName>
    </submittedName>
</protein>
<evidence type="ECO:0000313" key="1">
    <source>
        <dbReference type="EMBL" id="KAF5328094.1"/>
    </source>
</evidence>
<dbReference type="Proteomes" id="UP000567179">
    <property type="component" value="Unassembled WGS sequence"/>
</dbReference>
<evidence type="ECO:0000313" key="2">
    <source>
        <dbReference type="Proteomes" id="UP000567179"/>
    </source>
</evidence>
<name>A0A8H5F8Y4_9AGAR</name>